<evidence type="ECO:0000256" key="1">
    <source>
        <dbReference type="SAM" id="Phobius"/>
    </source>
</evidence>
<feature type="transmembrane region" description="Helical" evidence="1">
    <location>
        <begin position="35"/>
        <end position="59"/>
    </location>
</feature>
<protein>
    <submittedName>
        <fullName evidence="2">Uncharacterized protein</fullName>
    </submittedName>
</protein>
<keyword evidence="1" id="KW-0812">Transmembrane</keyword>
<comment type="caution">
    <text evidence="2">The sequence shown here is derived from an EMBL/GenBank/DDBJ whole genome shotgun (WGS) entry which is preliminary data.</text>
</comment>
<dbReference type="RefSeq" id="WP_042906752.1">
    <property type="nucleotide sequence ID" value="NZ_JARUQU010000085.1"/>
</dbReference>
<dbReference type="AlphaFoldDB" id="A0AA42JGC7"/>
<sequence>MRKIFFIALSYLVLYVGFIFIEFQYFWIFKKDLSYFWSVDTFLEPIPITVFALMISIFLGRITKK</sequence>
<proteinExistence type="predicted"/>
<feature type="transmembrane region" description="Helical" evidence="1">
    <location>
        <begin position="7"/>
        <end position="29"/>
    </location>
</feature>
<organism evidence="2 3">
    <name type="scientific">Glaesserella parasuis</name>
    <name type="common">Haemophilus parasuis</name>
    <dbReference type="NCBI Taxonomy" id="738"/>
    <lineage>
        <taxon>Bacteria</taxon>
        <taxon>Pseudomonadati</taxon>
        <taxon>Pseudomonadota</taxon>
        <taxon>Gammaproteobacteria</taxon>
        <taxon>Pasteurellales</taxon>
        <taxon>Pasteurellaceae</taxon>
        <taxon>Glaesserella</taxon>
    </lineage>
</organism>
<evidence type="ECO:0000313" key="3">
    <source>
        <dbReference type="Proteomes" id="UP001148834"/>
    </source>
</evidence>
<name>A0AA42JGC7_GLAPU</name>
<dbReference type="EMBL" id="JAODIR010000097">
    <property type="protein sequence ID" value="MDD2169127.1"/>
    <property type="molecule type" value="Genomic_DNA"/>
</dbReference>
<reference evidence="2" key="1">
    <citation type="submission" date="2022-09" db="EMBL/GenBank/DDBJ databases">
        <title>Molecular characterization of Glaesserella parasuis strains circulating in commercial swine farms using whole-genome sequencing.</title>
        <authorList>
            <person name="Mugabi R."/>
            <person name="Clavijo M."/>
            <person name="Li G."/>
        </authorList>
    </citation>
    <scope>NUCLEOTIDE SEQUENCE</scope>
    <source>
        <strain evidence="2">0435-53</strain>
    </source>
</reference>
<accession>A0AA42JGC7</accession>
<gene>
    <name evidence="2" type="ORF">N5925_11225</name>
</gene>
<keyword evidence="1" id="KW-1133">Transmembrane helix</keyword>
<dbReference type="Proteomes" id="UP001148834">
    <property type="component" value="Unassembled WGS sequence"/>
</dbReference>
<evidence type="ECO:0000313" key="2">
    <source>
        <dbReference type="EMBL" id="MDD2169127.1"/>
    </source>
</evidence>
<keyword evidence="1" id="KW-0472">Membrane</keyword>